<comment type="subcellular location">
    <subcellularLocation>
        <location evidence="1">Membrane</location>
        <topology evidence="1">Multi-pass membrane protein</topology>
    </subcellularLocation>
</comment>
<feature type="transmembrane region" description="Helical" evidence="6">
    <location>
        <begin position="402"/>
        <end position="424"/>
    </location>
</feature>
<dbReference type="SUPFAM" id="SSF103473">
    <property type="entry name" value="MFS general substrate transporter"/>
    <property type="match status" value="1"/>
</dbReference>
<feature type="transmembrane region" description="Helical" evidence="6">
    <location>
        <begin position="488"/>
        <end position="509"/>
    </location>
</feature>
<feature type="transmembrane region" description="Helical" evidence="6">
    <location>
        <begin position="458"/>
        <end position="481"/>
    </location>
</feature>
<dbReference type="GO" id="GO:0022857">
    <property type="term" value="F:transmembrane transporter activity"/>
    <property type="evidence" value="ECO:0007669"/>
    <property type="project" value="InterPro"/>
</dbReference>
<evidence type="ECO:0000256" key="6">
    <source>
        <dbReference type="SAM" id="Phobius"/>
    </source>
</evidence>
<dbReference type="InterPro" id="IPR020846">
    <property type="entry name" value="MFS_dom"/>
</dbReference>
<feature type="non-terminal residue" evidence="8">
    <location>
        <position position="531"/>
    </location>
</feature>
<dbReference type="Pfam" id="PF12832">
    <property type="entry name" value="MFS_1_like"/>
    <property type="match status" value="1"/>
</dbReference>
<dbReference type="EMBL" id="KK121305">
    <property type="protein sequence ID" value="KFM80165.1"/>
    <property type="molecule type" value="Genomic_DNA"/>
</dbReference>
<feature type="transmembrane region" description="Helical" evidence="6">
    <location>
        <begin position="257"/>
        <end position="277"/>
    </location>
</feature>
<evidence type="ECO:0000256" key="3">
    <source>
        <dbReference type="ARBA" id="ARBA00022692"/>
    </source>
</evidence>
<evidence type="ECO:0000313" key="9">
    <source>
        <dbReference type="Proteomes" id="UP000054359"/>
    </source>
</evidence>
<keyword evidence="3 6" id="KW-0812">Transmembrane</keyword>
<keyword evidence="4 6" id="KW-1133">Transmembrane helix</keyword>
<protein>
    <submittedName>
        <fullName evidence="8">Major facilitator superfamily domain-containing protein 6</fullName>
    </submittedName>
</protein>
<dbReference type="STRING" id="407821.A0A087US26"/>
<dbReference type="PANTHER" id="PTHR16172">
    <property type="entry name" value="MAJOR FACILITATOR SUPERFAMILY DOMAIN-CONTAINING PROTEIN 6-LIKE"/>
    <property type="match status" value="1"/>
</dbReference>
<name>A0A087US26_STEMI</name>
<dbReference type="PANTHER" id="PTHR16172:SF30">
    <property type="entry name" value="SUGAR BABY, ISOFORM C"/>
    <property type="match status" value="1"/>
</dbReference>
<dbReference type="AlphaFoldDB" id="A0A087US26"/>
<keyword evidence="5 6" id="KW-0472">Membrane</keyword>
<evidence type="ECO:0000256" key="5">
    <source>
        <dbReference type="ARBA" id="ARBA00023136"/>
    </source>
</evidence>
<dbReference type="OMA" id="ERLYEPY"/>
<evidence type="ECO:0000256" key="1">
    <source>
        <dbReference type="ARBA" id="ARBA00004141"/>
    </source>
</evidence>
<evidence type="ECO:0000256" key="4">
    <source>
        <dbReference type="ARBA" id="ARBA00022989"/>
    </source>
</evidence>
<dbReference type="Proteomes" id="UP000054359">
    <property type="component" value="Unassembled WGS sequence"/>
</dbReference>
<feature type="transmembrane region" description="Helical" evidence="6">
    <location>
        <begin position="283"/>
        <end position="304"/>
    </location>
</feature>
<evidence type="ECO:0000259" key="7">
    <source>
        <dbReference type="PROSITE" id="PS50850"/>
    </source>
</evidence>
<dbReference type="PROSITE" id="PS50850">
    <property type="entry name" value="MFS"/>
    <property type="match status" value="1"/>
</dbReference>
<feature type="transmembrane region" description="Helical" evidence="6">
    <location>
        <begin position="15"/>
        <end position="34"/>
    </location>
</feature>
<dbReference type="InterPro" id="IPR036259">
    <property type="entry name" value="MFS_trans_sf"/>
</dbReference>
<sequence>MEFLKIDKRLLPVKVHYLLLNGAHAGVLPFLPVYAKQLGITASAVGIVYTVISFITVLSKPLFGGLVDHFQKLKTMLLLLILTDLIADLGLNFIPRPPDINIIMANATLFCYDKSSYLINYRSHNCSVDLWTKINECSLSCTLCQPESEFCSGMKRNLVKVGSKEVFSDFLFNNTTNSTEELLTKCSVENRPCSENCYTELRNCDPVVESNSPLQLCIFSILVATIYIANGSIVSLSDAACYNALDSRPYLYGKQRMWGTIGWGLFAALTGYLNQIFTGTSKLYNYSAGFYIPIILFALDMPAVHKLHLKTVQTSKNICKDVGQLLVRLRIAVFIISSFLLGAAAGLARSYLFWYLRTLNANQLTLGLVSGVQCFLGELPFFFFSGWIINKIGHMNTFLMSFIAYGLKFLIHSFLINPWLALLIEVLQGPSFGSFYASMTSYAKVIAPKGTEATMQGLMSGVFEGLGVAAGSLLGGFGFSILGGRKTFFWAGIFFTFCGLLHWGAHFIMDFKNLDSDANAGNRVENKSEEA</sequence>
<evidence type="ECO:0000256" key="2">
    <source>
        <dbReference type="ARBA" id="ARBA00005241"/>
    </source>
</evidence>
<dbReference type="InterPro" id="IPR024989">
    <property type="entry name" value="MFS_assoc_dom"/>
</dbReference>
<dbReference type="GO" id="GO:0016020">
    <property type="term" value="C:membrane"/>
    <property type="evidence" value="ECO:0007669"/>
    <property type="project" value="UniProtKB-SubCell"/>
</dbReference>
<proteinExistence type="inferred from homology"/>
<gene>
    <name evidence="8" type="ORF">X975_01084</name>
</gene>
<dbReference type="Gene3D" id="1.20.1250.20">
    <property type="entry name" value="MFS general substrate transporter like domains"/>
    <property type="match status" value="2"/>
</dbReference>
<accession>A0A087US26</accession>
<feature type="transmembrane region" description="Helical" evidence="6">
    <location>
        <begin position="40"/>
        <end position="63"/>
    </location>
</feature>
<keyword evidence="9" id="KW-1185">Reference proteome</keyword>
<reference evidence="8 9" key="1">
    <citation type="submission" date="2013-11" db="EMBL/GenBank/DDBJ databases">
        <title>Genome sequencing of Stegodyphus mimosarum.</title>
        <authorList>
            <person name="Bechsgaard J."/>
        </authorList>
    </citation>
    <scope>NUCLEOTIDE SEQUENCE [LARGE SCALE GENOMIC DNA]</scope>
</reference>
<dbReference type="InterPro" id="IPR051717">
    <property type="entry name" value="MFS_MFSD6"/>
</dbReference>
<feature type="transmembrane region" description="Helical" evidence="6">
    <location>
        <begin position="368"/>
        <end position="390"/>
    </location>
</feature>
<feature type="domain" description="Major facilitator superfamily (MFS) profile" evidence="7">
    <location>
        <begin position="330"/>
        <end position="531"/>
    </location>
</feature>
<dbReference type="OrthoDB" id="515887at2759"/>
<feature type="transmembrane region" description="Helical" evidence="6">
    <location>
        <begin position="325"/>
        <end position="348"/>
    </location>
</feature>
<comment type="similarity">
    <text evidence="2">Belongs to the major facilitator superfamily. MFSD6 family.</text>
</comment>
<evidence type="ECO:0000313" key="8">
    <source>
        <dbReference type="EMBL" id="KFM80165.1"/>
    </source>
</evidence>
<organism evidence="8 9">
    <name type="scientific">Stegodyphus mimosarum</name>
    <name type="common">African social velvet spider</name>
    <dbReference type="NCBI Taxonomy" id="407821"/>
    <lineage>
        <taxon>Eukaryota</taxon>
        <taxon>Metazoa</taxon>
        <taxon>Ecdysozoa</taxon>
        <taxon>Arthropoda</taxon>
        <taxon>Chelicerata</taxon>
        <taxon>Arachnida</taxon>
        <taxon>Araneae</taxon>
        <taxon>Araneomorphae</taxon>
        <taxon>Entelegynae</taxon>
        <taxon>Eresoidea</taxon>
        <taxon>Eresidae</taxon>
        <taxon>Stegodyphus</taxon>
    </lineage>
</organism>